<feature type="transmembrane region" description="Helical" evidence="15">
    <location>
        <begin position="483"/>
        <end position="501"/>
    </location>
</feature>
<evidence type="ECO:0000256" key="3">
    <source>
        <dbReference type="ARBA" id="ARBA00004174"/>
    </source>
</evidence>
<evidence type="ECO:0000256" key="6">
    <source>
        <dbReference type="ARBA" id="ARBA00022617"/>
    </source>
</evidence>
<keyword evidence="8" id="KW-0256">Endoplasmic reticulum</keyword>
<dbReference type="GO" id="GO:0020037">
    <property type="term" value="F:heme binding"/>
    <property type="evidence" value="ECO:0007669"/>
    <property type="project" value="InterPro"/>
</dbReference>
<dbReference type="GO" id="GO:0016705">
    <property type="term" value="F:oxidoreductase activity, acting on paired donors, with incorporation or reduction of molecular oxygen"/>
    <property type="evidence" value="ECO:0007669"/>
    <property type="project" value="InterPro"/>
</dbReference>
<dbReference type="Proteomes" id="UP001168990">
    <property type="component" value="Unassembled WGS sequence"/>
</dbReference>
<keyword evidence="11 14" id="KW-0408">Iron</keyword>
<evidence type="ECO:0000256" key="15">
    <source>
        <dbReference type="SAM" id="Phobius"/>
    </source>
</evidence>
<evidence type="ECO:0000256" key="5">
    <source>
        <dbReference type="ARBA" id="ARBA00010617"/>
    </source>
</evidence>
<feature type="non-terminal residue" evidence="16">
    <location>
        <position position="1"/>
    </location>
</feature>
<evidence type="ECO:0000256" key="2">
    <source>
        <dbReference type="ARBA" id="ARBA00003690"/>
    </source>
</evidence>
<dbReference type="InterPro" id="IPR036396">
    <property type="entry name" value="Cyt_P450_sf"/>
</dbReference>
<feature type="binding site" description="axial binding residue" evidence="14">
    <location>
        <position position="462"/>
    </location>
    <ligand>
        <name>heme</name>
        <dbReference type="ChEBI" id="CHEBI:30413"/>
    </ligand>
    <ligandPart>
        <name>Fe</name>
        <dbReference type="ChEBI" id="CHEBI:18248"/>
    </ligandPart>
</feature>
<dbReference type="EMBL" id="JAQQBS010001424">
    <property type="protein sequence ID" value="KAK0158940.1"/>
    <property type="molecule type" value="Genomic_DNA"/>
</dbReference>
<dbReference type="Pfam" id="PF00067">
    <property type="entry name" value="p450"/>
    <property type="match status" value="2"/>
</dbReference>
<evidence type="ECO:0008006" key="18">
    <source>
        <dbReference type="Google" id="ProtNLM"/>
    </source>
</evidence>
<reference evidence="16" key="1">
    <citation type="journal article" date="2023" name="bioRxiv">
        <title>Scaffold-level genome assemblies of two parasitoid biocontrol wasps reveal the parthenogenesis mechanism and an associated novel virus.</title>
        <authorList>
            <person name="Inwood S."/>
            <person name="Skelly J."/>
            <person name="Guhlin J."/>
            <person name="Harrop T."/>
            <person name="Goldson S."/>
            <person name="Dearden P."/>
        </authorList>
    </citation>
    <scope>NUCLEOTIDE SEQUENCE</scope>
    <source>
        <strain evidence="16">Irish</strain>
        <tissue evidence="16">Whole body</tissue>
    </source>
</reference>
<evidence type="ECO:0000256" key="9">
    <source>
        <dbReference type="ARBA" id="ARBA00022848"/>
    </source>
</evidence>
<comment type="cofactor">
    <cofactor evidence="1 14">
        <name>heme</name>
        <dbReference type="ChEBI" id="CHEBI:30413"/>
    </cofactor>
</comment>
<keyword evidence="12" id="KW-0503">Monooxygenase</keyword>
<keyword evidence="13 15" id="KW-0472">Membrane</keyword>
<evidence type="ECO:0000256" key="10">
    <source>
        <dbReference type="ARBA" id="ARBA00023002"/>
    </source>
</evidence>
<dbReference type="PRINTS" id="PR00385">
    <property type="entry name" value="P450"/>
</dbReference>
<keyword evidence="10" id="KW-0560">Oxidoreductase</keyword>
<evidence type="ECO:0000313" key="16">
    <source>
        <dbReference type="EMBL" id="KAK0158940.1"/>
    </source>
</evidence>
<comment type="caution">
    <text evidence="16">The sequence shown here is derived from an EMBL/GenBank/DDBJ whole genome shotgun (WGS) entry which is preliminary data.</text>
</comment>
<dbReference type="PANTHER" id="PTHR24291:SF189">
    <property type="entry name" value="CYTOCHROME P450 4C3-RELATED"/>
    <property type="match status" value="1"/>
</dbReference>
<gene>
    <name evidence="16" type="ORF">PV328_009875</name>
</gene>
<keyword evidence="9" id="KW-0492">Microsome</keyword>
<evidence type="ECO:0000256" key="12">
    <source>
        <dbReference type="ARBA" id="ARBA00023033"/>
    </source>
</evidence>
<evidence type="ECO:0000256" key="11">
    <source>
        <dbReference type="ARBA" id="ARBA00023004"/>
    </source>
</evidence>
<evidence type="ECO:0000256" key="13">
    <source>
        <dbReference type="ARBA" id="ARBA00023136"/>
    </source>
</evidence>
<keyword evidence="6 14" id="KW-0349">Heme</keyword>
<accession>A0AA39EZP3</accession>
<protein>
    <recommendedName>
        <fullName evidence="18">Cytochrome P450</fullName>
    </recommendedName>
</protein>
<dbReference type="InterPro" id="IPR050196">
    <property type="entry name" value="Cytochrome_P450_Monoox"/>
</dbReference>
<dbReference type="GO" id="GO:0005789">
    <property type="term" value="C:endoplasmic reticulum membrane"/>
    <property type="evidence" value="ECO:0007669"/>
    <property type="project" value="UniProtKB-SubCell"/>
</dbReference>
<sequence length="818" mass="93960">MLLQLNFLMSEILSINYSITQCLVSFVILLCGLYCWKISYKLWIKYSKLIKAGKSFPGPRGIPLLGNVFEFLLNRNDALTVMAELGRKYPTNRLWLGPQLVINISLPKDIEVVIKSGKTANKAFVYKFMEPGVKNSLINRDAGPLLRAHRKLLIPIINGEYLESYMQVMNEQVRRSVNILAKKADLKEIDIYDETEYCMADIAYELLYGIPGVGQDQGDLFIPHTIINSLDIFYHRVISPWLHPTFLFNFSKSGKIWSANTKVAQNFFQKIIIEKRKLYEALARGDPNVKKPKPSILDLLIEHVVETNAMNEEEIISEAATLFIGFYETVLGIYSFMILMLAMHPEQQKKVREEVMAVFETDRDVMKEDLGKLKHTEMVIKEVIRLFPIGPFLLREATDDLKLDKYTLPKGATVIIMPFLAHRLEEYWDEPNSFIPERFLPENSKDRHPFAFIPFSGGPRSCPGSKFGMACLKIMIVHFIRKYQLKCLVSFVILLCGLYCWKISYKLWIKYSKLIKAGKSFPGPPGIPLLGNIFEFLMNKNDALTVMTELGRKYPTNRLWLAGPLLRAHRKLLTPIISGEYLVNYMQVMNEQVRRSINILAKKADLKEIDIYDETEYCMADIAYETLYGIPGVAQEQGDLFIPHTIINSLDIYYNRAISPWLYPTFLFNLTKSGKIWSANTKIGQDFYQKVTLARGDPDVKKPKPSILDLLIENVVKTNAITDEEIISEAATLFIGFYDTTLGIYSFMTLMLAMHPEQQKKVREEVMTVFETDRDVMEQDLGKLKYTEMVIKEVIRLFPIGPFLPREVTDDLKLGSIN</sequence>
<keyword evidence="17" id="KW-1185">Reference proteome</keyword>
<evidence type="ECO:0000313" key="17">
    <source>
        <dbReference type="Proteomes" id="UP001168990"/>
    </source>
</evidence>
<comment type="function">
    <text evidence="2">May be involved in the metabolism of insect hormones and in the breakdown of synthetic insecticides.</text>
</comment>
<keyword evidence="7 14" id="KW-0479">Metal-binding</keyword>
<dbReference type="SUPFAM" id="SSF48264">
    <property type="entry name" value="Cytochrome P450"/>
    <property type="match status" value="2"/>
</dbReference>
<comment type="similarity">
    <text evidence="5">Belongs to the cytochrome P450 family.</text>
</comment>
<evidence type="ECO:0000256" key="7">
    <source>
        <dbReference type="ARBA" id="ARBA00022723"/>
    </source>
</evidence>
<dbReference type="AlphaFoldDB" id="A0AA39EZP3"/>
<dbReference type="GO" id="GO:0005506">
    <property type="term" value="F:iron ion binding"/>
    <property type="evidence" value="ECO:0007669"/>
    <property type="project" value="InterPro"/>
</dbReference>
<comment type="subcellular location">
    <subcellularLocation>
        <location evidence="4">Endoplasmic reticulum membrane</location>
        <topology evidence="4">Peripheral membrane protein</topology>
    </subcellularLocation>
    <subcellularLocation>
        <location evidence="3">Microsome membrane</location>
        <topology evidence="3">Peripheral membrane protein</topology>
    </subcellularLocation>
</comment>
<evidence type="ECO:0000256" key="8">
    <source>
        <dbReference type="ARBA" id="ARBA00022824"/>
    </source>
</evidence>
<keyword evidence="15" id="KW-0812">Transmembrane</keyword>
<evidence type="ECO:0000256" key="1">
    <source>
        <dbReference type="ARBA" id="ARBA00001971"/>
    </source>
</evidence>
<keyword evidence="15" id="KW-1133">Transmembrane helix</keyword>
<reference evidence="16" key="2">
    <citation type="submission" date="2023-03" db="EMBL/GenBank/DDBJ databases">
        <authorList>
            <person name="Inwood S.N."/>
            <person name="Skelly J.G."/>
            <person name="Guhlin J."/>
            <person name="Harrop T.W.R."/>
            <person name="Goldson S.G."/>
            <person name="Dearden P.K."/>
        </authorList>
    </citation>
    <scope>NUCLEOTIDE SEQUENCE</scope>
    <source>
        <strain evidence="16">Irish</strain>
        <tissue evidence="16">Whole body</tissue>
    </source>
</reference>
<evidence type="ECO:0000256" key="14">
    <source>
        <dbReference type="PIRSR" id="PIRSR602401-1"/>
    </source>
</evidence>
<dbReference type="PRINTS" id="PR00463">
    <property type="entry name" value="EP450I"/>
</dbReference>
<feature type="transmembrane region" description="Helical" evidence="15">
    <location>
        <begin position="320"/>
        <end position="343"/>
    </location>
</feature>
<evidence type="ECO:0000256" key="4">
    <source>
        <dbReference type="ARBA" id="ARBA00004406"/>
    </source>
</evidence>
<dbReference type="Gene3D" id="1.10.630.10">
    <property type="entry name" value="Cytochrome P450"/>
    <property type="match status" value="2"/>
</dbReference>
<proteinExistence type="inferred from homology"/>
<dbReference type="PROSITE" id="PS00086">
    <property type="entry name" value="CYTOCHROME_P450"/>
    <property type="match status" value="1"/>
</dbReference>
<dbReference type="InterPro" id="IPR002401">
    <property type="entry name" value="Cyt_P450_E_grp-I"/>
</dbReference>
<dbReference type="PANTHER" id="PTHR24291">
    <property type="entry name" value="CYTOCHROME P450 FAMILY 4"/>
    <property type="match status" value="1"/>
</dbReference>
<dbReference type="GO" id="GO:0004497">
    <property type="term" value="F:monooxygenase activity"/>
    <property type="evidence" value="ECO:0007669"/>
    <property type="project" value="UniProtKB-KW"/>
</dbReference>
<dbReference type="InterPro" id="IPR001128">
    <property type="entry name" value="Cyt_P450"/>
</dbReference>
<name>A0AA39EZP3_9HYME</name>
<organism evidence="16 17">
    <name type="scientific">Microctonus aethiopoides</name>
    <dbReference type="NCBI Taxonomy" id="144406"/>
    <lineage>
        <taxon>Eukaryota</taxon>
        <taxon>Metazoa</taxon>
        <taxon>Ecdysozoa</taxon>
        <taxon>Arthropoda</taxon>
        <taxon>Hexapoda</taxon>
        <taxon>Insecta</taxon>
        <taxon>Pterygota</taxon>
        <taxon>Neoptera</taxon>
        <taxon>Endopterygota</taxon>
        <taxon>Hymenoptera</taxon>
        <taxon>Apocrita</taxon>
        <taxon>Ichneumonoidea</taxon>
        <taxon>Braconidae</taxon>
        <taxon>Euphorinae</taxon>
        <taxon>Microctonus</taxon>
    </lineage>
</organism>
<dbReference type="InterPro" id="IPR017972">
    <property type="entry name" value="Cyt_P450_CS"/>
</dbReference>